<keyword evidence="4" id="KW-1185">Reference proteome</keyword>
<dbReference type="EMBL" id="OCNJ01000005">
    <property type="protein sequence ID" value="SOD96022.1"/>
    <property type="molecule type" value="Genomic_DNA"/>
</dbReference>
<evidence type="ECO:0000313" key="4">
    <source>
        <dbReference type="Proteomes" id="UP000219621"/>
    </source>
</evidence>
<evidence type="ECO:0000256" key="2">
    <source>
        <dbReference type="SAM" id="SignalP"/>
    </source>
</evidence>
<evidence type="ECO:0000256" key="1">
    <source>
        <dbReference type="SAM" id="MobiDB-lite"/>
    </source>
</evidence>
<dbReference type="RefSeq" id="WP_097279493.1">
    <property type="nucleotide sequence ID" value="NZ_OCNJ01000005.1"/>
</dbReference>
<dbReference type="AlphaFoldDB" id="A0A286GKI9"/>
<dbReference type="PROSITE" id="PS51257">
    <property type="entry name" value="PROKAR_LIPOPROTEIN"/>
    <property type="match status" value="1"/>
</dbReference>
<evidence type="ECO:0008006" key="5">
    <source>
        <dbReference type="Google" id="ProtNLM"/>
    </source>
</evidence>
<sequence>MRLRIIVAAIAALPLLAACQPYDAPVRPGYDFEPQLGVPQPSGSPDDPDRASNAPAQDWSGIEGPRRVIPSR</sequence>
<feature type="chain" id="PRO_5012086555" description="Lipoprotein-attachment site-containing protein" evidence="2">
    <location>
        <begin position="24"/>
        <end position="72"/>
    </location>
</feature>
<name>A0A286GKI9_9PROT</name>
<gene>
    <name evidence="3" type="ORF">SAMN05421508_105114</name>
</gene>
<protein>
    <recommendedName>
        <fullName evidence="5">Lipoprotein-attachment site-containing protein</fullName>
    </recommendedName>
</protein>
<dbReference type="Proteomes" id="UP000219621">
    <property type="component" value="Unassembled WGS sequence"/>
</dbReference>
<evidence type="ECO:0000313" key="3">
    <source>
        <dbReference type="EMBL" id="SOD96022.1"/>
    </source>
</evidence>
<proteinExistence type="predicted"/>
<feature type="region of interest" description="Disordered" evidence="1">
    <location>
        <begin position="29"/>
        <end position="72"/>
    </location>
</feature>
<accession>A0A286GKI9</accession>
<organism evidence="3 4">
    <name type="scientific">Caenispirillum bisanense</name>
    <dbReference type="NCBI Taxonomy" id="414052"/>
    <lineage>
        <taxon>Bacteria</taxon>
        <taxon>Pseudomonadati</taxon>
        <taxon>Pseudomonadota</taxon>
        <taxon>Alphaproteobacteria</taxon>
        <taxon>Rhodospirillales</taxon>
        <taxon>Novispirillaceae</taxon>
        <taxon>Caenispirillum</taxon>
    </lineage>
</organism>
<reference evidence="3 4" key="1">
    <citation type="submission" date="2017-09" db="EMBL/GenBank/DDBJ databases">
        <authorList>
            <person name="Ehlers B."/>
            <person name="Leendertz F.H."/>
        </authorList>
    </citation>
    <scope>NUCLEOTIDE SEQUENCE [LARGE SCALE GENOMIC DNA]</scope>
    <source>
        <strain evidence="3 4">USBA 140</strain>
    </source>
</reference>
<feature type="signal peptide" evidence="2">
    <location>
        <begin position="1"/>
        <end position="23"/>
    </location>
</feature>
<keyword evidence="2" id="KW-0732">Signal</keyword>